<comment type="caution">
    <text evidence="2">The sequence shown here is derived from an EMBL/GenBank/DDBJ whole genome shotgun (WGS) entry which is preliminary data.</text>
</comment>
<evidence type="ECO:0000313" key="3">
    <source>
        <dbReference type="Proteomes" id="UP001054889"/>
    </source>
</evidence>
<keyword evidence="3" id="KW-1185">Reference proteome</keyword>
<accession>A0AAV5EAZ4</accession>
<reference evidence="2" key="1">
    <citation type="journal article" date="2018" name="DNA Res.">
        <title>Multiple hybrid de novo genome assembly of finger millet, an orphan allotetraploid crop.</title>
        <authorList>
            <person name="Hatakeyama M."/>
            <person name="Aluri S."/>
            <person name="Balachadran M.T."/>
            <person name="Sivarajan S.R."/>
            <person name="Patrignani A."/>
            <person name="Gruter S."/>
            <person name="Poveda L."/>
            <person name="Shimizu-Inatsugi R."/>
            <person name="Baeten J."/>
            <person name="Francoijs K.J."/>
            <person name="Nataraja K.N."/>
            <person name="Reddy Y.A.N."/>
            <person name="Phadnis S."/>
            <person name="Ravikumar R.L."/>
            <person name="Schlapbach R."/>
            <person name="Sreeman S.M."/>
            <person name="Shimizu K.K."/>
        </authorList>
    </citation>
    <scope>NUCLEOTIDE SEQUENCE</scope>
</reference>
<sequence>MEGSSSGKSPCWSFARLEGTTSDKHPLSPSYRLEGASSGKHPRRSTTDILGASSGKNQSHSTSAMGQPCPTSGIGPSRRAFMRACKSPNMRRDHLRG</sequence>
<feature type="region of interest" description="Disordered" evidence="1">
    <location>
        <begin position="1"/>
        <end position="78"/>
    </location>
</feature>
<feature type="compositionally biased region" description="Polar residues" evidence="1">
    <location>
        <begin position="54"/>
        <end position="65"/>
    </location>
</feature>
<gene>
    <name evidence="2" type="primary">gb07647</name>
    <name evidence="2" type="ORF">PR202_gb07647</name>
</gene>
<dbReference type="Proteomes" id="UP001054889">
    <property type="component" value="Unassembled WGS sequence"/>
</dbReference>
<dbReference type="EMBL" id="BQKI01000074">
    <property type="protein sequence ID" value="GJN20289.1"/>
    <property type="molecule type" value="Genomic_DNA"/>
</dbReference>
<name>A0AAV5EAZ4_ELECO</name>
<evidence type="ECO:0000313" key="2">
    <source>
        <dbReference type="EMBL" id="GJN20289.1"/>
    </source>
</evidence>
<proteinExistence type="predicted"/>
<reference evidence="2" key="2">
    <citation type="submission" date="2021-12" db="EMBL/GenBank/DDBJ databases">
        <title>Resequencing data analysis of finger millet.</title>
        <authorList>
            <person name="Hatakeyama M."/>
            <person name="Aluri S."/>
            <person name="Balachadran M.T."/>
            <person name="Sivarajan S.R."/>
            <person name="Poveda L."/>
            <person name="Shimizu-Inatsugi R."/>
            <person name="Schlapbach R."/>
            <person name="Sreeman S.M."/>
            <person name="Shimizu K.K."/>
        </authorList>
    </citation>
    <scope>NUCLEOTIDE SEQUENCE</scope>
</reference>
<organism evidence="2 3">
    <name type="scientific">Eleusine coracana subsp. coracana</name>
    <dbReference type="NCBI Taxonomy" id="191504"/>
    <lineage>
        <taxon>Eukaryota</taxon>
        <taxon>Viridiplantae</taxon>
        <taxon>Streptophyta</taxon>
        <taxon>Embryophyta</taxon>
        <taxon>Tracheophyta</taxon>
        <taxon>Spermatophyta</taxon>
        <taxon>Magnoliopsida</taxon>
        <taxon>Liliopsida</taxon>
        <taxon>Poales</taxon>
        <taxon>Poaceae</taxon>
        <taxon>PACMAD clade</taxon>
        <taxon>Chloridoideae</taxon>
        <taxon>Cynodonteae</taxon>
        <taxon>Eleusininae</taxon>
        <taxon>Eleusine</taxon>
    </lineage>
</organism>
<dbReference type="AlphaFoldDB" id="A0AAV5EAZ4"/>
<protein>
    <submittedName>
        <fullName evidence="2">Uncharacterized protein</fullName>
    </submittedName>
</protein>
<evidence type="ECO:0000256" key="1">
    <source>
        <dbReference type="SAM" id="MobiDB-lite"/>
    </source>
</evidence>